<accession>A0A841B8K3</accession>
<name>A0A841B8K3_9PSEU</name>
<reference evidence="9 10" key="1">
    <citation type="submission" date="2020-08" db="EMBL/GenBank/DDBJ databases">
        <title>Sequencing the genomes of 1000 actinobacteria strains.</title>
        <authorList>
            <person name="Klenk H.-P."/>
        </authorList>
    </citation>
    <scope>NUCLEOTIDE SEQUENCE [LARGE SCALE GENOMIC DNA]</scope>
    <source>
        <strain evidence="9 10">DSM 45272</strain>
    </source>
</reference>
<dbReference type="Pfam" id="PF11203">
    <property type="entry name" value="EccE"/>
    <property type="match status" value="1"/>
</dbReference>
<comment type="similarity">
    <text evidence="2">Belongs to the EccE family.</text>
</comment>
<sequence length="414" mass="43461">MTRIAAPSRRRTGGINLGPLPVANLVVLELGLAIGLVLLAIEMKLKYVAMGVLGVAIIIAFLRWGGRWFTQWAGLTMRYMFRSHDRVANPLPPSSIEALAAEEDAVTGPDDARVNLLRLAVPDLVVAHGVDHERQQVGLAWNDGTWTAVLLVEPAPALITQAGGAPSLPLSALAPCLEDRGVVLDSIQMIWHCYPGSAALPSDSPALSSYMEVLGPLPAAARRTTWVAIRLDPRRCPAAIRERGGGVVGAHRALIGALSRVRNALESQGVPTRPLDPDELLRSSISAAELTAVAGSPAKVGLQERWTGVTAAGIGHASYAITSWPKGKISGSLNALTSVRALSATVAMSISPSADEGKIGLRGIVRLSARNPRELDAADQRLQGISDRLGVALTPLRGLQISGFSATLPIGGTA</sequence>
<evidence type="ECO:0000313" key="9">
    <source>
        <dbReference type="EMBL" id="MBB5854834.1"/>
    </source>
</evidence>
<dbReference type="NCBIfam" id="TIGR03923">
    <property type="entry name" value="T7SS_EccE"/>
    <property type="match status" value="1"/>
</dbReference>
<feature type="domain" description="Type VII secretion system protein EccE" evidence="8">
    <location>
        <begin position="219"/>
        <end position="321"/>
    </location>
</feature>
<comment type="subcellular location">
    <subcellularLocation>
        <location evidence="1">Cell membrane</location>
    </subcellularLocation>
</comment>
<evidence type="ECO:0000256" key="1">
    <source>
        <dbReference type="ARBA" id="ARBA00004236"/>
    </source>
</evidence>
<keyword evidence="3" id="KW-1003">Cell membrane</keyword>
<feature type="transmembrane region" description="Helical" evidence="7">
    <location>
        <begin position="21"/>
        <end position="41"/>
    </location>
</feature>
<evidence type="ECO:0000256" key="6">
    <source>
        <dbReference type="ARBA" id="ARBA00023136"/>
    </source>
</evidence>
<comment type="caution">
    <text evidence="9">The sequence shown here is derived from an EMBL/GenBank/DDBJ whole genome shotgun (WGS) entry which is preliminary data.</text>
</comment>
<evidence type="ECO:0000256" key="7">
    <source>
        <dbReference type="SAM" id="Phobius"/>
    </source>
</evidence>
<keyword evidence="5 7" id="KW-1133">Transmembrane helix</keyword>
<evidence type="ECO:0000256" key="5">
    <source>
        <dbReference type="ARBA" id="ARBA00022989"/>
    </source>
</evidence>
<dbReference type="GO" id="GO:0005886">
    <property type="term" value="C:plasma membrane"/>
    <property type="evidence" value="ECO:0007669"/>
    <property type="project" value="UniProtKB-SubCell"/>
</dbReference>
<dbReference type="EMBL" id="JACHMX010000001">
    <property type="protein sequence ID" value="MBB5854834.1"/>
    <property type="molecule type" value="Genomic_DNA"/>
</dbReference>
<proteinExistence type="inferred from homology"/>
<dbReference type="InterPro" id="IPR050051">
    <property type="entry name" value="EccE_dom"/>
</dbReference>
<dbReference type="AlphaFoldDB" id="A0A841B8K3"/>
<dbReference type="Proteomes" id="UP000580861">
    <property type="component" value="Unassembled WGS sequence"/>
</dbReference>
<keyword evidence="4 7" id="KW-0812">Transmembrane</keyword>
<protein>
    <submittedName>
        <fullName evidence="9">Type VII secretion protein EccE</fullName>
    </submittedName>
</protein>
<keyword evidence="10" id="KW-1185">Reference proteome</keyword>
<evidence type="ECO:0000256" key="2">
    <source>
        <dbReference type="ARBA" id="ARBA00007759"/>
    </source>
</evidence>
<feature type="transmembrane region" description="Helical" evidence="7">
    <location>
        <begin position="47"/>
        <end position="65"/>
    </location>
</feature>
<evidence type="ECO:0000256" key="3">
    <source>
        <dbReference type="ARBA" id="ARBA00022475"/>
    </source>
</evidence>
<keyword evidence="6 7" id="KW-0472">Membrane</keyword>
<evidence type="ECO:0000259" key="8">
    <source>
        <dbReference type="Pfam" id="PF11203"/>
    </source>
</evidence>
<dbReference type="InterPro" id="IPR021368">
    <property type="entry name" value="T7SS_EccE"/>
</dbReference>
<organism evidence="9 10">
    <name type="scientific">Amycolatopsis umgeniensis</name>
    <dbReference type="NCBI Taxonomy" id="336628"/>
    <lineage>
        <taxon>Bacteria</taxon>
        <taxon>Bacillati</taxon>
        <taxon>Actinomycetota</taxon>
        <taxon>Actinomycetes</taxon>
        <taxon>Pseudonocardiales</taxon>
        <taxon>Pseudonocardiaceae</taxon>
        <taxon>Amycolatopsis</taxon>
    </lineage>
</organism>
<evidence type="ECO:0000256" key="4">
    <source>
        <dbReference type="ARBA" id="ARBA00022692"/>
    </source>
</evidence>
<evidence type="ECO:0000313" key="10">
    <source>
        <dbReference type="Proteomes" id="UP000580861"/>
    </source>
</evidence>
<gene>
    <name evidence="9" type="ORF">HDA45_004921</name>
</gene>